<evidence type="ECO:0000256" key="1">
    <source>
        <dbReference type="ARBA" id="ARBA00004651"/>
    </source>
</evidence>
<dbReference type="GO" id="GO:0005886">
    <property type="term" value="C:plasma membrane"/>
    <property type="evidence" value="ECO:0007669"/>
    <property type="project" value="UniProtKB-SubCell"/>
</dbReference>
<sequence>MKKTKNAIFTIGIALLIFLISIPIVSYTAFKQAIKEKTFNHLITTRELLVDQIENYFNERLGDVNVLAGNPTTAQALSRLAQAFKSSGIKSAKYTEIADIYQPSMNHYVSNYGYTNIFLVDINGDVIFSAKEDEYTGINLLTTENSHLKIAKIFKKGMEEISFDDYTWHHDENDFVAYFASPLYDNKVLLGVLLAEIPFSHLDAILSRRKGLGETGEMYLVGKDGLMRSNSRFSEEPTVLKKRVDTEATRDAFYGNAGTQIIDDYRGVPVLSAYTPLNFKTVDWVLLVEIDQKEAFETIRTVEIKLLVIALSIGVITIAYVYLKNKSSESIKESKT</sequence>
<keyword evidence="2" id="KW-1003">Cell membrane</keyword>
<comment type="caution">
    <text evidence="8">The sequence shown here is derived from an EMBL/GenBank/DDBJ whole genome shotgun (WGS) entry which is preliminary data.</text>
</comment>
<keyword evidence="4 6" id="KW-1133">Transmembrane helix</keyword>
<feature type="domain" description="Cache" evidence="7">
    <location>
        <begin position="34"/>
        <end position="288"/>
    </location>
</feature>
<dbReference type="CDD" id="cd18774">
    <property type="entry name" value="PDC2_HK_sensor"/>
    <property type="match status" value="1"/>
</dbReference>
<dbReference type="Gene3D" id="3.30.450.20">
    <property type="entry name" value="PAS domain"/>
    <property type="match status" value="1"/>
</dbReference>
<evidence type="ECO:0000256" key="6">
    <source>
        <dbReference type="SAM" id="Phobius"/>
    </source>
</evidence>
<keyword evidence="5 6" id="KW-0472">Membrane</keyword>
<dbReference type="InterPro" id="IPR033479">
    <property type="entry name" value="dCache_1"/>
</dbReference>
<accession>A0A0F8YR67</accession>
<protein>
    <recommendedName>
        <fullName evidence="7">Cache domain-containing protein</fullName>
    </recommendedName>
</protein>
<gene>
    <name evidence="8" type="ORF">LCGC14_2788980</name>
</gene>
<comment type="subcellular location">
    <subcellularLocation>
        <location evidence="1">Cell membrane</location>
        <topology evidence="1">Multi-pass membrane protein</topology>
    </subcellularLocation>
</comment>
<feature type="transmembrane region" description="Helical" evidence="6">
    <location>
        <begin position="7"/>
        <end position="30"/>
    </location>
</feature>
<evidence type="ECO:0000313" key="8">
    <source>
        <dbReference type="EMBL" id="KKK83877.1"/>
    </source>
</evidence>
<dbReference type="EMBL" id="LAZR01052029">
    <property type="protein sequence ID" value="KKK83877.1"/>
    <property type="molecule type" value="Genomic_DNA"/>
</dbReference>
<evidence type="ECO:0000256" key="4">
    <source>
        <dbReference type="ARBA" id="ARBA00022989"/>
    </source>
</evidence>
<keyword evidence="3 6" id="KW-0812">Transmembrane</keyword>
<name>A0A0F8YR67_9ZZZZ</name>
<organism evidence="8">
    <name type="scientific">marine sediment metagenome</name>
    <dbReference type="NCBI Taxonomy" id="412755"/>
    <lineage>
        <taxon>unclassified sequences</taxon>
        <taxon>metagenomes</taxon>
        <taxon>ecological metagenomes</taxon>
    </lineage>
</organism>
<evidence type="ECO:0000259" key="7">
    <source>
        <dbReference type="Pfam" id="PF02743"/>
    </source>
</evidence>
<evidence type="ECO:0000256" key="2">
    <source>
        <dbReference type="ARBA" id="ARBA00022475"/>
    </source>
</evidence>
<dbReference type="AlphaFoldDB" id="A0A0F8YR67"/>
<reference evidence="8" key="1">
    <citation type="journal article" date="2015" name="Nature">
        <title>Complex archaea that bridge the gap between prokaryotes and eukaryotes.</title>
        <authorList>
            <person name="Spang A."/>
            <person name="Saw J.H."/>
            <person name="Jorgensen S.L."/>
            <person name="Zaremba-Niedzwiedzka K."/>
            <person name="Martijn J."/>
            <person name="Lind A.E."/>
            <person name="van Eijk R."/>
            <person name="Schleper C."/>
            <person name="Guy L."/>
            <person name="Ettema T.J."/>
        </authorList>
    </citation>
    <scope>NUCLEOTIDE SEQUENCE</scope>
</reference>
<evidence type="ECO:0000256" key="3">
    <source>
        <dbReference type="ARBA" id="ARBA00022692"/>
    </source>
</evidence>
<feature type="transmembrane region" description="Helical" evidence="6">
    <location>
        <begin position="304"/>
        <end position="323"/>
    </location>
</feature>
<evidence type="ECO:0000256" key="5">
    <source>
        <dbReference type="ARBA" id="ARBA00023136"/>
    </source>
</evidence>
<proteinExistence type="predicted"/>
<dbReference type="Pfam" id="PF02743">
    <property type="entry name" value="dCache_1"/>
    <property type="match status" value="1"/>
</dbReference>